<reference evidence="1 2" key="1">
    <citation type="submission" date="2021-02" db="EMBL/GenBank/DDBJ databases">
        <title>Taxonomically Unique Crown Gall-Associated Xanthomonas Stains Have Deficiency in Virulence Repertories.</title>
        <authorList>
            <person name="Mafakheri H."/>
            <person name="Taghavi S.M."/>
            <person name="Dimkic I."/>
            <person name="Nemanja K."/>
            <person name="Osdaghi E."/>
        </authorList>
    </citation>
    <scope>NUCLEOTIDE SEQUENCE [LARGE SCALE GENOMIC DNA]</scope>
    <source>
        <strain evidence="1 2">FX4</strain>
    </source>
</reference>
<name>A0ABS3AYJ6_9XANT</name>
<protein>
    <recommendedName>
        <fullName evidence="3">TonB C-terminal domain-containing protein</fullName>
    </recommendedName>
</protein>
<dbReference type="Proteomes" id="UP000695802">
    <property type="component" value="Unassembled WGS sequence"/>
</dbReference>
<dbReference type="EMBL" id="JAFIWB010000002">
    <property type="protein sequence ID" value="MBN6101148.1"/>
    <property type="molecule type" value="Genomic_DNA"/>
</dbReference>
<accession>A0ABS3AYJ6</accession>
<keyword evidence="2" id="KW-1185">Reference proteome</keyword>
<gene>
    <name evidence="1" type="ORF">JR064_03095</name>
</gene>
<evidence type="ECO:0000313" key="2">
    <source>
        <dbReference type="Proteomes" id="UP000695802"/>
    </source>
</evidence>
<evidence type="ECO:0008006" key="3">
    <source>
        <dbReference type="Google" id="ProtNLM"/>
    </source>
</evidence>
<evidence type="ECO:0000313" key="1">
    <source>
        <dbReference type="EMBL" id="MBN6101148.1"/>
    </source>
</evidence>
<sequence length="83" mass="8523">MALALAVAGGAGAAPALSKLDPAYQAGHDPAAPYIEQVGSECVMVNVYLEQRDGVVQQVILREPVECSNSSQGQDLAVADLSP</sequence>
<organism evidence="1 2">
    <name type="scientific">Xanthomonas bonasiae</name>
    <dbReference type="NCBI Taxonomy" id="2810351"/>
    <lineage>
        <taxon>Bacteria</taxon>
        <taxon>Pseudomonadati</taxon>
        <taxon>Pseudomonadota</taxon>
        <taxon>Gammaproteobacteria</taxon>
        <taxon>Lysobacterales</taxon>
        <taxon>Lysobacteraceae</taxon>
        <taxon>Xanthomonas</taxon>
    </lineage>
</organism>
<proteinExistence type="predicted"/>
<comment type="caution">
    <text evidence="1">The sequence shown here is derived from an EMBL/GenBank/DDBJ whole genome shotgun (WGS) entry which is preliminary data.</text>
</comment>